<evidence type="ECO:0000313" key="2">
    <source>
        <dbReference type="Proteomes" id="UP000031668"/>
    </source>
</evidence>
<keyword evidence="2" id="KW-1185">Reference proteome</keyword>
<reference evidence="1 2" key="1">
    <citation type="journal article" date="2014" name="Genome Biol. Evol.">
        <title>The genome of the myxosporean Thelohanellus kitauei shows adaptations to nutrient acquisition within its fish host.</title>
        <authorList>
            <person name="Yang Y."/>
            <person name="Xiong J."/>
            <person name="Zhou Z."/>
            <person name="Huo F."/>
            <person name="Miao W."/>
            <person name="Ran C."/>
            <person name="Liu Y."/>
            <person name="Zhang J."/>
            <person name="Feng J."/>
            <person name="Wang M."/>
            <person name="Wang M."/>
            <person name="Wang L."/>
            <person name="Yao B."/>
        </authorList>
    </citation>
    <scope>NUCLEOTIDE SEQUENCE [LARGE SCALE GENOMIC DNA]</scope>
    <source>
        <strain evidence="1">Wuqing</strain>
    </source>
</reference>
<dbReference type="OrthoDB" id="10061052at2759"/>
<comment type="caution">
    <text evidence="1">The sequence shown here is derived from an EMBL/GenBank/DDBJ whole genome shotgun (WGS) entry which is preliminary data.</text>
</comment>
<dbReference type="EMBL" id="JWZT01001784">
    <property type="protein sequence ID" value="KII71354.1"/>
    <property type="molecule type" value="Genomic_DNA"/>
</dbReference>
<accession>A0A0C2J0L3</accession>
<dbReference type="Proteomes" id="UP000031668">
    <property type="component" value="Unassembled WGS sequence"/>
</dbReference>
<proteinExistence type="predicted"/>
<name>A0A0C2J0L3_THEKT</name>
<sequence length="246" mass="28441">MFVEISLSRTTAAHAIETVEYDDSSPQKKRIPSFQLYSLILNESTDFDDSGEKLEITEEFLRMESAKDATIGKGIFEYVENPLYKNCSQYLGGKNHGLMRRLNDRVGEVNFNKIYVAHRITVTVRFEVKVDLFEHMKVSNTKRQGNGIFADEIDSTLSHDIITHFQKQENMALQTTSLEKYINMISAIDDEFTLHFGVSQQKLIDLQCNPTLKEKFQSKTIEKFYVSLNEFKFLNSGTIPRKYLFC</sequence>
<protein>
    <submittedName>
        <fullName evidence="1">Uncharacterized protein</fullName>
    </submittedName>
</protein>
<gene>
    <name evidence="1" type="ORF">RF11_00764</name>
</gene>
<organism evidence="1 2">
    <name type="scientific">Thelohanellus kitauei</name>
    <name type="common">Myxosporean</name>
    <dbReference type="NCBI Taxonomy" id="669202"/>
    <lineage>
        <taxon>Eukaryota</taxon>
        <taxon>Metazoa</taxon>
        <taxon>Cnidaria</taxon>
        <taxon>Myxozoa</taxon>
        <taxon>Myxosporea</taxon>
        <taxon>Bivalvulida</taxon>
        <taxon>Platysporina</taxon>
        <taxon>Myxobolidae</taxon>
        <taxon>Thelohanellus</taxon>
    </lineage>
</organism>
<dbReference type="AlphaFoldDB" id="A0A0C2J0L3"/>
<evidence type="ECO:0000313" key="1">
    <source>
        <dbReference type="EMBL" id="KII71354.1"/>
    </source>
</evidence>